<proteinExistence type="predicted"/>
<dbReference type="Ensembl" id="ENSPLAT00000004550.1">
    <property type="protein sequence ID" value="ENSPLAP00000023977.1"/>
    <property type="gene ID" value="ENSPLAG00000009792.1"/>
</dbReference>
<reference evidence="3" key="1">
    <citation type="submission" date="2025-08" db="UniProtKB">
        <authorList>
            <consortium name="Ensembl"/>
        </authorList>
    </citation>
    <scope>IDENTIFICATION</scope>
</reference>
<evidence type="ECO:0000256" key="2">
    <source>
        <dbReference type="SAM" id="Phobius"/>
    </source>
</evidence>
<dbReference type="PANTHER" id="PTHR23344">
    <property type="entry name" value="GLYCEROPHOSPHORYL DIESTER PHOSPHODIESTERASE"/>
    <property type="match status" value="1"/>
</dbReference>
<dbReference type="STRING" id="48699.ENSPLAP00000023977"/>
<dbReference type="GO" id="GO:0008889">
    <property type="term" value="F:glycerophosphodiester phosphodiesterase activity"/>
    <property type="evidence" value="ECO:0007669"/>
    <property type="project" value="TreeGrafter"/>
</dbReference>
<evidence type="ECO:0000313" key="4">
    <source>
        <dbReference type="Proteomes" id="UP000261500"/>
    </source>
</evidence>
<protein>
    <recommendedName>
        <fullName evidence="5">Glycerophosphodiester phosphodiesterase domain containing 5b</fullName>
    </recommendedName>
</protein>
<dbReference type="GO" id="GO:0045666">
    <property type="term" value="P:positive regulation of neuron differentiation"/>
    <property type="evidence" value="ECO:0007669"/>
    <property type="project" value="TreeGrafter"/>
</dbReference>
<dbReference type="PANTHER" id="PTHR23344:SF6">
    <property type="entry name" value="GLYCEROPHOSPHODIESTER PHOSPHODIESTERASE DOMAIN-CONTAINING PROTEIN 5"/>
    <property type="match status" value="1"/>
</dbReference>
<evidence type="ECO:0000313" key="3">
    <source>
        <dbReference type="Ensembl" id="ENSPLAP00000023977.1"/>
    </source>
</evidence>
<keyword evidence="4" id="KW-1185">Reference proteome</keyword>
<keyword evidence="2" id="KW-0472">Membrane</keyword>
<reference evidence="3" key="2">
    <citation type="submission" date="2025-09" db="UniProtKB">
        <authorList>
            <consortium name="Ensembl"/>
        </authorList>
    </citation>
    <scope>IDENTIFICATION</scope>
</reference>
<evidence type="ECO:0008006" key="5">
    <source>
        <dbReference type="Google" id="ProtNLM"/>
    </source>
</evidence>
<dbReference type="GO" id="GO:0005886">
    <property type="term" value="C:plasma membrane"/>
    <property type="evidence" value="ECO:0007669"/>
    <property type="project" value="TreeGrafter"/>
</dbReference>
<accession>A0A3B3VG77</accession>
<dbReference type="Proteomes" id="UP000261500">
    <property type="component" value="Unplaced"/>
</dbReference>
<keyword evidence="1" id="KW-0378">Hydrolase</keyword>
<feature type="transmembrane region" description="Helical" evidence="2">
    <location>
        <begin position="31"/>
        <end position="52"/>
    </location>
</feature>
<keyword evidence="2" id="KW-1133">Transmembrane helix</keyword>
<dbReference type="AlphaFoldDB" id="A0A3B3VG77"/>
<feature type="transmembrane region" description="Helical" evidence="2">
    <location>
        <begin position="79"/>
        <end position="103"/>
    </location>
</feature>
<sequence>MCTFFVVTVIQSTQTQFWYWEQKKQASQWELLWSLVLLFTFSLLLIWSYFWWEADNDYNEFNWFLYNNSGEWTDGTVPILATTAAGFTYIAFLMVLALCHVALGQQLNLHWLHKVTCQQSEIVCVCVTVRCKGVDEFCICLSEL</sequence>
<keyword evidence="2" id="KW-0812">Transmembrane</keyword>
<evidence type="ECO:0000256" key="1">
    <source>
        <dbReference type="ARBA" id="ARBA00022801"/>
    </source>
</evidence>
<dbReference type="GeneTree" id="ENSGT00940000159690"/>
<name>A0A3B3VG77_9TELE</name>
<organism evidence="3 4">
    <name type="scientific">Poecilia latipinna</name>
    <name type="common">sailfin molly</name>
    <dbReference type="NCBI Taxonomy" id="48699"/>
    <lineage>
        <taxon>Eukaryota</taxon>
        <taxon>Metazoa</taxon>
        <taxon>Chordata</taxon>
        <taxon>Craniata</taxon>
        <taxon>Vertebrata</taxon>
        <taxon>Euteleostomi</taxon>
        <taxon>Actinopterygii</taxon>
        <taxon>Neopterygii</taxon>
        <taxon>Teleostei</taxon>
        <taxon>Neoteleostei</taxon>
        <taxon>Acanthomorphata</taxon>
        <taxon>Ovalentaria</taxon>
        <taxon>Atherinomorphae</taxon>
        <taxon>Cyprinodontiformes</taxon>
        <taxon>Poeciliidae</taxon>
        <taxon>Poeciliinae</taxon>
        <taxon>Poecilia</taxon>
    </lineage>
</organism>